<dbReference type="PANTHER" id="PTHR47926">
    <property type="entry name" value="PENTATRICOPEPTIDE REPEAT-CONTAINING PROTEIN"/>
    <property type="match status" value="1"/>
</dbReference>
<evidence type="ECO:0000313" key="1">
    <source>
        <dbReference type="Proteomes" id="UP000189703"/>
    </source>
</evidence>
<dbReference type="GO" id="GO:0009451">
    <property type="term" value="P:RNA modification"/>
    <property type="evidence" value="ECO:0007669"/>
    <property type="project" value="InterPro"/>
</dbReference>
<reference evidence="2" key="1">
    <citation type="submission" date="2025-08" db="UniProtKB">
        <authorList>
            <consortium name="RefSeq"/>
        </authorList>
    </citation>
    <scope>IDENTIFICATION</scope>
</reference>
<dbReference type="OMA" id="THAGMVM"/>
<proteinExistence type="predicted"/>
<dbReference type="Gene3D" id="1.25.40.10">
    <property type="entry name" value="Tetratricopeptide repeat domain"/>
    <property type="match status" value="4"/>
</dbReference>
<accession>A0A1U7Z5C5</accession>
<dbReference type="KEGG" id="nnu:104586927"/>
<dbReference type="Pfam" id="PF13041">
    <property type="entry name" value="PPR_2"/>
    <property type="match status" value="2"/>
</dbReference>
<keyword evidence="1" id="KW-1185">Reference proteome</keyword>
<dbReference type="InterPro" id="IPR046960">
    <property type="entry name" value="PPR_At4g14850-like_plant"/>
</dbReference>
<dbReference type="Pfam" id="PF01535">
    <property type="entry name" value="PPR"/>
    <property type="match status" value="3"/>
</dbReference>
<dbReference type="FunFam" id="1.25.40.10:FF:000470">
    <property type="entry name" value="Pentatricopeptide repeat-containing protein At5g66520"/>
    <property type="match status" value="1"/>
</dbReference>
<dbReference type="AlphaFoldDB" id="A0A1U7Z5C5"/>
<organism evidence="1 2">
    <name type="scientific">Nelumbo nucifera</name>
    <name type="common">Sacred lotus</name>
    <dbReference type="NCBI Taxonomy" id="4432"/>
    <lineage>
        <taxon>Eukaryota</taxon>
        <taxon>Viridiplantae</taxon>
        <taxon>Streptophyta</taxon>
        <taxon>Embryophyta</taxon>
        <taxon>Tracheophyta</taxon>
        <taxon>Spermatophyta</taxon>
        <taxon>Magnoliopsida</taxon>
        <taxon>Proteales</taxon>
        <taxon>Nelumbonaceae</taxon>
        <taxon>Nelumbo</taxon>
    </lineage>
</organism>
<sequence>MAVRSSNSSKSVKRLSSFSLDKILKIRQNLSKSHTRIWNQCDPECIDNEGLRLPTLKLSHPILRAIDSCNATLEEFSQVHAQLIVSGLFQHSLAASRAIKKLCSSPSLVPHAVSLFSRLDEPDAFLCNTIIRAYVSFHDPHSGLGFYYGQMIRKCIPPNHYTFPLLNKICAELGSIREGERVHAQIVKFGLEVDLFVQNSLIHVYSACGEIVAARQLFDLCPETDVVTWNSMIDGYAKNGMVSVARWFFDKMPDRDIVSWNSMVAGYTGVQDMKAAEEFFQRMPVRDIVSWNCMVDGYARIEQVPDARGLFDRMPCRNVVSWNTMLALYVRIKDYRECLRLFDRMMGSGETNPNEATFMSVLTACANLGKLDRGKLIHSYIENSGKVKLDVLLLTSLLTMYSKCGDMASAREVFDKMPERSIVSWNSMIMGYGMHGQGEKALEMFLEMEKKGPTPNGVTFICILSACAHAQMVLEGWWYFDLMQRAYNIEPKVEHYGCMVDLLGRAGLIKDSEELIENMPMEAGPALWGALLSACRTYSNFKLGEIIGKRLIELDPGDVGPYLLLSNIYAAEGKWNDVEMVRKMMREKKLQKDAGCSLVNLGDPDSEPFVEDASIHRKSMVYAMLGEMGACIKSTFRDYSEIKNFGVQ</sequence>
<dbReference type="RefSeq" id="XP_010242633.1">
    <property type="nucleotide sequence ID" value="XM_010244331.2"/>
</dbReference>
<dbReference type="OrthoDB" id="185373at2759"/>
<name>A0A1U7Z5C5_NELNU</name>
<dbReference type="GeneID" id="104586927"/>
<dbReference type="InterPro" id="IPR046848">
    <property type="entry name" value="E_motif"/>
</dbReference>
<dbReference type="GO" id="GO:0003723">
    <property type="term" value="F:RNA binding"/>
    <property type="evidence" value="ECO:0007669"/>
    <property type="project" value="InterPro"/>
</dbReference>
<evidence type="ECO:0000313" key="2">
    <source>
        <dbReference type="RefSeq" id="XP_010242633.1"/>
    </source>
</evidence>
<dbReference type="PROSITE" id="PS51375">
    <property type="entry name" value="PPR"/>
    <property type="match status" value="4"/>
</dbReference>
<dbReference type="FunFam" id="1.25.40.10:FF:000804">
    <property type="entry name" value="Pentatricopeptide repeat-containing protein, chloroplastic"/>
    <property type="match status" value="1"/>
</dbReference>
<gene>
    <name evidence="2" type="primary">LOC104586927</name>
</gene>
<dbReference type="eggNOG" id="KOG4197">
    <property type="taxonomic scope" value="Eukaryota"/>
</dbReference>
<dbReference type="FunFam" id="1.25.40.10:FF:000927">
    <property type="entry name" value="Pentatricopeptide repeat-containing protein"/>
    <property type="match status" value="1"/>
</dbReference>
<dbReference type="NCBIfam" id="TIGR00756">
    <property type="entry name" value="PPR"/>
    <property type="match status" value="6"/>
</dbReference>
<dbReference type="InterPro" id="IPR011990">
    <property type="entry name" value="TPR-like_helical_dom_sf"/>
</dbReference>
<dbReference type="InterPro" id="IPR002885">
    <property type="entry name" value="PPR_rpt"/>
</dbReference>
<protein>
    <submittedName>
        <fullName evidence="2">Pentatricopeptide repeat-containing protein At3g29230-like</fullName>
    </submittedName>
</protein>
<dbReference type="Proteomes" id="UP000189703">
    <property type="component" value="Unplaced"/>
</dbReference>
<dbReference type="PANTHER" id="PTHR47926:SF485">
    <property type="entry name" value="REPEAT-LIKE SUPERFAMILY PROTEIN, PUTATIVE-RELATED"/>
    <property type="match status" value="1"/>
</dbReference>
<dbReference type="Pfam" id="PF20431">
    <property type="entry name" value="E_motif"/>
    <property type="match status" value="1"/>
</dbReference>